<reference evidence="1 2" key="1">
    <citation type="submission" date="2018-06" db="EMBL/GenBank/DDBJ databases">
        <authorList>
            <consortium name="Pathogen Informatics"/>
            <person name="Doyle S."/>
        </authorList>
    </citation>
    <scope>NUCLEOTIDE SEQUENCE [LARGE SCALE GENOMIC DNA]</scope>
    <source>
        <strain evidence="1 2">NCTC8261</strain>
    </source>
</reference>
<evidence type="ECO:0000313" key="1">
    <source>
        <dbReference type="EMBL" id="SUH37970.1"/>
    </source>
</evidence>
<dbReference type="EMBL" id="UGXT01000002">
    <property type="protein sequence ID" value="SUH37970.1"/>
    <property type="molecule type" value="Genomic_DNA"/>
</dbReference>
<sequence>MSRKMTGIVKTFDCKSGKGLITPPMDAKMFRSTFQHVANTKQKRLSPVYALSFVVLMASADLPPPTFIFHNSSLGIFSEKFSEPVYLRSLL</sequence>
<evidence type="ECO:0000313" key="2">
    <source>
        <dbReference type="Proteomes" id="UP000254712"/>
    </source>
</evidence>
<organism evidence="1 2">
    <name type="scientific">Salmonella enterica I</name>
    <dbReference type="NCBI Taxonomy" id="59201"/>
    <lineage>
        <taxon>Bacteria</taxon>
        <taxon>Pseudomonadati</taxon>
        <taxon>Pseudomonadota</taxon>
        <taxon>Gammaproteobacteria</taxon>
        <taxon>Enterobacterales</taxon>
        <taxon>Enterobacteriaceae</taxon>
        <taxon>Salmonella</taxon>
    </lineage>
</organism>
<proteinExistence type="predicted"/>
<name>A0A379WVJ7_SALET</name>
<accession>A0A379WVJ7</accession>
<gene>
    <name evidence="1" type="ORF">NCTC8261_04283</name>
</gene>
<protein>
    <submittedName>
        <fullName evidence="1">Cold shock-like protein CspF</fullName>
    </submittedName>
</protein>
<dbReference type="Proteomes" id="UP000254712">
    <property type="component" value="Unassembled WGS sequence"/>
</dbReference>
<dbReference type="AlphaFoldDB" id="A0A379WVJ7"/>